<sequence>MLTACQRRQHQDTLAVVLSCFLAGLGLTRFDHVGCKSPGAISRFLNHQQWNTRLLIRAMRSHALRAFQASLRGRRGRPPVIELIVDTTSIAKEGEFADLAGWIHTLNRVRGLHLVVLYVCCGDLRLPWSFRIWHGKGEPIPNDLALKLVQQLPQEIRNRTRQLHFLADSGFSSVSLLEGLTRLGLSFSVGMRKNRQTVEGQALHEITSQQRRVSLADLPELKLWVYWIWLPASKQNGQREQRFVITNRSRVPQVVRQFGRRRWKIETLFKTLKSRFALGKFGQKTKQGVLRFLCLSFAAFLLCHLEFLDERPLGAEQSAPDWGSLAQRVKHRLLGWVRLTEIEVERRQILALLAEDRRDAA</sequence>
<dbReference type="InterPro" id="IPR012337">
    <property type="entry name" value="RNaseH-like_sf"/>
</dbReference>
<dbReference type="Pfam" id="PF01609">
    <property type="entry name" value="DDE_Tnp_1"/>
    <property type="match status" value="1"/>
</dbReference>
<proteinExistence type="predicted"/>
<feature type="domain" description="Transposase IS4-like" evidence="1">
    <location>
        <begin position="84"/>
        <end position="301"/>
    </location>
</feature>
<comment type="caution">
    <text evidence="2">The sequence shown here is derived from an EMBL/GenBank/DDBJ whole genome shotgun (WGS) entry which is preliminary data.</text>
</comment>
<dbReference type="GO" id="GO:0003677">
    <property type="term" value="F:DNA binding"/>
    <property type="evidence" value="ECO:0007669"/>
    <property type="project" value="InterPro"/>
</dbReference>
<dbReference type="Proteomes" id="UP000286287">
    <property type="component" value="Unassembled WGS sequence"/>
</dbReference>
<organism evidence="2 3">
    <name type="scientific">Deinococcus cavernae</name>
    <dbReference type="NCBI Taxonomy" id="2320857"/>
    <lineage>
        <taxon>Bacteria</taxon>
        <taxon>Thermotogati</taxon>
        <taxon>Deinococcota</taxon>
        <taxon>Deinococci</taxon>
        <taxon>Deinococcales</taxon>
        <taxon>Deinococcaceae</taxon>
        <taxon>Deinococcus</taxon>
    </lineage>
</organism>
<dbReference type="GO" id="GO:0006313">
    <property type="term" value="P:DNA transposition"/>
    <property type="evidence" value="ECO:0007669"/>
    <property type="project" value="InterPro"/>
</dbReference>
<evidence type="ECO:0000259" key="1">
    <source>
        <dbReference type="Pfam" id="PF01609"/>
    </source>
</evidence>
<dbReference type="EMBL" id="QYUJ01000030">
    <property type="protein sequence ID" value="RJF68874.1"/>
    <property type="molecule type" value="Genomic_DNA"/>
</dbReference>
<evidence type="ECO:0000313" key="3">
    <source>
        <dbReference type="Proteomes" id="UP000286287"/>
    </source>
</evidence>
<evidence type="ECO:0000313" key="2">
    <source>
        <dbReference type="EMBL" id="RJF68874.1"/>
    </source>
</evidence>
<reference evidence="2 3" key="1">
    <citation type="submission" date="2018-09" db="EMBL/GenBank/DDBJ databases">
        <authorList>
            <person name="Zhu H."/>
        </authorList>
    </citation>
    <scope>NUCLEOTIDE SEQUENCE [LARGE SCALE GENOMIC DNA]</scope>
    <source>
        <strain evidence="2 3">K2S05-167</strain>
    </source>
</reference>
<gene>
    <name evidence="2" type="ORF">D3875_21175</name>
</gene>
<dbReference type="SUPFAM" id="SSF53098">
    <property type="entry name" value="Ribonuclease H-like"/>
    <property type="match status" value="1"/>
</dbReference>
<dbReference type="GO" id="GO:0004803">
    <property type="term" value="F:transposase activity"/>
    <property type="evidence" value="ECO:0007669"/>
    <property type="project" value="InterPro"/>
</dbReference>
<accession>A0A418UZL1</accession>
<dbReference type="InterPro" id="IPR002559">
    <property type="entry name" value="Transposase_11"/>
</dbReference>
<dbReference type="AlphaFoldDB" id="A0A418UZL1"/>
<keyword evidence="3" id="KW-1185">Reference proteome</keyword>
<protein>
    <submittedName>
        <fullName evidence="2">IS4/IS5 family transposase</fullName>
    </submittedName>
</protein>
<name>A0A418UZL1_9DEIO</name>